<keyword evidence="2" id="KW-1185">Reference proteome</keyword>
<reference evidence="1" key="1">
    <citation type="submission" date="2023-03" db="EMBL/GenBank/DDBJ databases">
        <title>Electrophorus voltai genome.</title>
        <authorList>
            <person name="Bian C."/>
        </authorList>
    </citation>
    <scope>NUCLEOTIDE SEQUENCE</scope>
    <source>
        <strain evidence="1">CB-2022</strain>
        <tissue evidence="1">Muscle</tissue>
    </source>
</reference>
<accession>A0AAD8ZPD9</accession>
<dbReference type="PANTHER" id="PTHR45616:SF9">
    <property type="entry name" value="KERATIN, TYPE II CYTOSKELETAL 8-RELATED"/>
    <property type="match status" value="1"/>
</dbReference>
<dbReference type="AlphaFoldDB" id="A0AAD8ZPD9"/>
<evidence type="ECO:0000313" key="1">
    <source>
        <dbReference type="EMBL" id="KAK1801110.1"/>
    </source>
</evidence>
<protein>
    <recommendedName>
        <fullName evidence="3">IF rod domain-containing protein</fullName>
    </recommendedName>
</protein>
<dbReference type="PANTHER" id="PTHR45616">
    <property type="entry name" value="GATA-TYPE DOMAIN-CONTAINING PROTEIN"/>
    <property type="match status" value="1"/>
</dbReference>
<comment type="caution">
    <text evidence="1">The sequence shown here is derived from an EMBL/GenBank/DDBJ whole genome shotgun (WGS) entry which is preliminary data.</text>
</comment>
<dbReference type="GO" id="GO:0031424">
    <property type="term" value="P:keratinization"/>
    <property type="evidence" value="ECO:0007669"/>
    <property type="project" value="TreeGrafter"/>
</dbReference>
<gene>
    <name evidence="1" type="ORF">P4O66_022815</name>
</gene>
<dbReference type="GO" id="GO:0005615">
    <property type="term" value="C:extracellular space"/>
    <property type="evidence" value="ECO:0007669"/>
    <property type="project" value="TreeGrafter"/>
</dbReference>
<evidence type="ECO:0000313" key="2">
    <source>
        <dbReference type="Proteomes" id="UP001239994"/>
    </source>
</evidence>
<evidence type="ECO:0008006" key="3">
    <source>
        <dbReference type="Google" id="ProtNLM"/>
    </source>
</evidence>
<dbReference type="EMBL" id="JAROKS010000009">
    <property type="protein sequence ID" value="KAK1801110.1"/>
    <property type="molecule type" value="Genomic_DNA"/>
</dbReference>
<proteinExistence type="predicted"/>
<sequence length="171" mass="19525">MNRQYKGFTHSTRSDVLCGYSFSTQSVGSLPHSLKMLPYSTCPDGHYGQAFSNRSVGSLSGCFGRDKPWQAVPYMSMVRHLVQQNKMLETKWQLLQDETQAASPLEPIMKSYITNLQAQLHSLERNKDHCDSELQSALMLVEVSKRRSDIQNKMQTCTNLVQCWQAFCPRL</sequence>
<dbReference type="GO" id="GO:0045095">
    <property type="term" value="C:keratin filament"/>
    <property type="evidence" value="ECO:0007669"/>
    <property type="project" value="TreeGrafter"/>
</dbReference>
<name>A0AAD8ZPD9_9TELE</name>
<dbReference type="GO" id="GO:0030280">
    <property type="term" value="F:structural constituent of skin epidermis"/>
    <property type="evidence" value="ECO:0007669"/>
    <property type="project" value="TreeGrafter"/>
</dbReference>
<dbReference type="Proteomes" id="UP001239994">
    <property type="component" value="Unassembled WGS sequence"/>
</dbReference>
<organism evidence="1 2">
    <name type="scientific">Electrophorus voltai</name>
    <dbReference type="NCBI Taxonomy" id="2609070"/>
    <lineage>
        <taxon>Eukaryota</taxon>
        <taxon>Metazoa</taxon>
        <taxon>Chordata</taxon>
        <taxon>Craniata</taxon>
        <taxon>Vertebrata</taxon>
        <taxon>Euteleostomi</taxon>
        <taxon>Actinopterygii</taxon>
        <taxon>Neopterygii</taxon>
        <taxon>Teleostei</taxon>
        <taxon>Ostariophysi</taxon>
        <taxon>Gymnotiformes</taxon>
        <taxon>Gymnotoidei</taxon>
        <taxon>Gymnotidae</taxon>
        <taxon>Electrophorus</taxon>
    </lineage>
</organism>
<dbReference type="GO" id="GO:0045109">
    <property type="term" value="P:intermediate filament organization"/>
    <property type="evidence" value="ECO:0007669"/>
    <property type="project" value="TreeGrafter"/>
</dbReference>